<proteinExistence type="inferred from homology"/>
<feature type="domain" description="Ferritin-like diiron" evidence="7">
    <location>
        <begin position="43"/>
        <end position="202"/>
    </location>
</feature>
<evidence type="ECO:0000256" key="2">
    <source>
        <dbReference type="ARBA" id="ARBA00022434"/>
    </source>
</evidence>
<dbReference type="AlphaFoldDB" id="A0A161MIU5"/>
<reference evidence="8" key="1">
    <citation type="submission" date="2016-04" db="EMBL/GenBank/DDBJ databases">
        <authorList>
            <person name="Calderon-Fernandez G.M.Sr."/>
        </authorList>
    </citation>
    <scope>NUCLEOTIDE SEQUENCE</scope>
    <source>
        <strain evidence="8">Int1</strain>
        <tissue evidence="8">Integument</tissue>
    </source>
</reference>
<reference evidence="8" key="2">
    <citation type="journal article" date="2017" name="J. Med. Entomol.">
        <title>Transcriptome Analysis of the Triatoma infestans (Hemiptera: Reduviidae) Integument.</title>
        <authorList>
            <person name="Calderon-Fernandez G.M."/>
            <person name="Moriconi D.E."/>
            <person name="Dulbecco A.B."/>
            <person name="Juarez M.P."/>
        </authorList>
    </citation>
    <scope>NUCLEOTIDE SEQUENCE</scope>
    <source>
        <strain evidence="8">Int1</strain>
        <tissue evidence="8">Integument</tissue>
    </source>
</reference>
<keyword evidence="2 5" id="KW-0409">Iron storage</keyword>
<evidence type="ECO:0000256" key="3">
    <source>
        <dbReference type="ARBA" id="ARBA00022723"/>
    </source>
</evidence>
<keyword evidence="3 5" id="KW-0479">Metal-binding</keyword>
<evidence type="ECO:0000256" key="1">
    <source>
        <dbReference type="ARBA" id="ARBA00007513"/>
    </source>
</evidence>
<evidence type="ECO:0000256" key="6">
    <source>
        <dbReference type="SAM" id="SignalP"/>
    </source>
</evidence>
<dbReference type="InterPro" id="IPR009040">
    <property type="entry name" value="Ferritin-like_diiron"/>
</dbReference>
<dbReference type="GO" id="GO:0008198">
    <property type="term" value="F:ferrous iron binding"/>
    <property type="evidence" value="ECO:0007669"/>
    <property type="project" value="TreeGrafter"/>
</dbReference>
<dbReference type="InterPro" id="IPR001519">
    <property type="entry name" value="Ferritin"/>
</dbReference>
<feature type="chain" id="PRO_5007824298" description="Ferritin" evidence="6">
    <location>
        <begin position="19"/>
        <end position="224"/>
    </location>
</feature>
<dbReference type="EMBL" id="GEMB01001460">
    <property type="protein sequence ID" value="JAS01696.1"/>
    <property type="molecule type" value="Transcribed_RNA"/>
</dbReference>
<dbReference type="PROSITE" id="PS50905">
    <property type="entry name" value="FERRITIN_LIKE"/>
    <property type="match status" value="1"/>
</dbReference>
<evidence type="ECO:0000256" key="5">
    <source>
        <dbReference type="RuleBase" id="RU361145"/>
    </source>
</evidence>
<dbReference type="InterPro" id="IPR009078">
    <property type="entry name" value="Ferritin-like_SF"/>
</dbReference>
<dbReference type="PANTHER" id="PTHR11431:SF51">
    <property type="entry name" value="FERRITIN"/>
    <property type="match status" value="1"/>
</dbReference>
<dbReference type="GO" id="GO:0005737">
    <property type="term" value="C:cytoplasm"/>
    <property type="evidence" value="ECO:0007669"/>
    <property type="project" value="TreeGrafter"/>
</dbReference>
<dbReference type="InterPro" id="IPR008331">
    <property type="entry name" value="Ferritin_DPS_dom"/>
</dbReference>
<keyword evidence="4 5" id="KW-0408">Iron</keyword>
<keyword evidence="6" id="KW-0732">Signal</keyword>
<dbReference type="PANTHER" id="PTHR11431">
    <property type="entry name" value="FERRITIN"/>
    <property type="match status" value="1"/>
</dbReference>
<dbReference type="GO" id="GO:0006879">
    <property type="term" value="P:intracellular iron ion homeostasis"/>
    <property type="evidence" value="ECO:0007669"/>
    <property type="project" value="UniProtKB-KW"/>
</dbReference>
<protein>
    <recommendedName>
        <fullName evidence="5">Ferritin</fullName>
    </recommendedName>
</protein>
<organism evidence="8">
    <name type="scientific">Triatoma infestans</name>
    <name type="common">Assassin bug</name>
    <dbReference type="NCBI Taxonomy" id="30076"/>
    <lineage>
        <taxon>Eukaryota</taxon>
        <taxon>Metazoa</taxon>
        <taxon>Ecdysozoa</taxon>
        <taxon>Arthropoda</taxon>
        <taxon>Hexapoda</taxon>
        <taxon>Insecta</taxon>
        <taxon>Pterygota</taxon>
        <taxon>Neoptera</taxon>
        <taxon>Paraneoptera</taxon>
        <taxon>Hemiptera</taxon>
        <taxon>Heteroptera</taxon>
        <taxon>Panheteroptera</taxon>
        <taxon>Cimicomorpha</taxon>
        <taxon>Reduviidae</taxon>
        <taxon>Triatominae</taxon>
        <taxon>Triatoma</taxon>
    </lineage>
</organism>
<feature type="signal peptide" evidence="6">
    <location>
        <begin position="1"/>
        <end position="18"/>
    </location>
</feature>
<dbReference type="Pfam" id="PF00210">
    <property type="entry name" value="Ferritin"/>
    <property type="match status" value="1"/>
</dbReference>
<dbReference type="InterPro" id="IPR012347">
    <property type="entry name" value="Ferritin-like"/>
</dbReference>
<evidence type="ECO:0000256" key="4">
    <source>
        <dbReference type="ARBA" id="ARBA00023004"/>
    </source>
</evidence>
<dbReference type="SUPFAM" id="SSF47240">
    <property type="entry name" value="Ferritin-like"/>
    <property type="match status" value="1"/>
</dbReference>
<comment type="function">
    <text evidence="5">Stores iron in a soluble, non-toxic, readily available form. Important for iron homeostasis. Iron is taken up in the ferrous form and deposited as ferric hydroxides after oxidation.</text>
</comment>
<dbReference type="GO" id="GO:0006826">
    <property type="term" value="P:iron ion transport"/>
    <property type="evidence" value="ECO:0007669"/>
    <property type="project" value="InterPro"/>
</dbReference>
<accession>A0A161MIU5</accession>
<comment type="similarity">
    <text evidence="1 5">Belongs to the ferritin family.</text>
</comment>
<evidence type="ECO:0000259" key="7">
    <source>
        <dbReference type="PROSITE" id="PS50905"/>
    </source>
</evidence>
<dbReference type="Gene3D" id="1.20.1260.10">
    <property type="match status" value="1"/>
</dbReference>
<dbReference type="CDD" id="cd01056">
    <property type="entry name" value="Euk_Ferritin"/>
    <property type="match status" value="1"/>
</dbReference>
<name>A0A161MIU5_TRIIF</name>
<sequence length="224" mass="26056">MMRFLYILCLGFFGLTNAEYCFNQVHNSCGIQGSDLPYCNAKYSGAHRVMPDLQEYVMQHLSHSFQYLLMSTNFANYEKNREGFSKLYRKLSDSTWDDAIDLIKYVTKRGGVMQLDTEVPREPNSAFSKSYNMFELESLSRALDMHKSLAEKAHKIHSEVSKRSNDYHDAETLSYLEKEFVHKHSDTIRDLAGYTNDLSNMLFKEVRDPSLSVFLFDEYLQKIA</sequence>
<dbReference type="GO" id="GO:0008199">
    <property type="term" value="F:ferric iron binding"/>
    <property type="evidence" value="ECO:0007669"/>
    <property type="project" value="InterPro"/>
</dbReference>
<evidence type="ECO:0000313" key="8">
    <source>
        <dbReference type="EMBL" id="JAS01696.1"/>
    </source>
</evidence>